<dbReference type="RefSeq" id="WP_369600588.1">
    <property type="nucleotide sequence ID" value="NZ_CP154858.1"/>
</dbReference>
<reference evidence="2" key="1">
    <citation type="submission" date="2024-05" db="EMBL/GenBank/DDBJ databases">
        <title>Genome sequencing of novel strain.</title>
        <authorList>
            <person name="Ganbat D."/>
            <person name="Ganbat S."/>
            <person name="Lee S.-J."/>
        </authorList>
    </citation>
    <scope>NUCLEOTIDE SEQUENCE</scope>
    <source>
        <strain evidence="2">SMD15-11</strain>
    </source>
</reference>
<feature type="coiled-coil region" evidence="1">
    <location>
        <begin position="1"/>
        <end position="28"/>
    </location>
</feature>
<keyword evidence="1" id="KW-0175">Coiled coil</keyword>
<evidence type="ECO:0000256" key="1">
    <source>
        <dbReference type="SAM" id="Coils"/>
    </source>
</evidence>
<accession>A0AB39UUC4</accession>
<gene>
    <name evidence="2" type="ORF">AAIA72_12140</name>
</gene>
<dbReference type="EMBL" id="CP154858">
    <property type="protein sequence ID" value="XDT71552.1"/>
    <property type="molecule type" value="Genomic_DNA"/>
</dbReference>
<organism evidence="2">
    <name type="scientific">Thermohahella caldifontis</name>
    <dbReference type="NCBI Taxonomy" id="3142973"/>
    <lineage>
        <taxon>Bacteria</taxon>
        <taxon>Pseudomonadati</taxon>
        <taxon>Pseudomonadota</taxon>
        <taxon>Gammaproteobacteria</taxon>
        <taxon>Oceanospirillales</taxon>
        <taxon>Hahellaceae</taxon>
        <taxon>Thermohahella</taxon>
    </lineage>
</organism>
<protein>
    <submittedName>
        <fullName evidence="2">Uncharacterized protein</fullName>
    </submittedName>
</protein>
<proteinExistence type="predicted"/>
<evidence type="ECO:0000313" key="2">
    <source>
        <dbReference type="EMBL" id="XDT71552.1"/>
    </source>
</evidence>
<dbReference type="KEGG" id="tcd:AAIA72_12140"/>
<name>A0AB39UUC4_9GAMM</name>
<dbReference type="AlphaFoldDB" id="A0AB39UUC4"/>
<sequence length="80" mass="9506">MNTLAAQYERLMRELEQLREELRAIEATPCPDLSMVRFYQNLIERHEAVIDAVRPHLKPAEVWRLRRWGTEEPSGTLRDC</sequence>